<dbReference type="EMBL" id="CP024785">
    <property type="protein sequence ID" value="AUB36957.1"/>
    <property type="molecule type" value="Genomic_DNA"/>
</dbReference>
<sequence length="58" mass="6620">MNLGNDSILERTRSPKTPNHHRKLISLTALLLEAIAATIIQRSFDNFIVRFQLLGFAR</sequence>
<evidence type="ECO:0000313" key="2">
    <source>
        <dbReference type="EMBL" id="AUB36957.1"/>
    </source>
</evidence>
<evidence type="ECO:0000313" key="3">
    <source>
        <dbReference type="Proteomes" id="UP000232003"/>
    </source>
</evidence>
<dbReference type="AlphaFoldDB" id="A0A2K8SNG8"/>
<reference evidence="2 3" key="1">
    <citation type="submission" date="2017-11" db="EMBL/GenBank/DDBJ databases">
        <title>Complete genome of a free-living desiccation-tolerant cyanobacterium and its photosynthetic adaptation to extreme terrestrial habitat.</title>
        <authorList>
            <person name="Shang J."/>
        </authorList>
    </citation>
    <scope>NUCLEOTIDE SEQUENCE [LARGE SCALE GENOMIC DNA]</scope>
    <source>
        <strain evidence="2 3">CCNUN1</strain>
    </source>
</reference>
<proteinExistence type="predicted"/>
<organism evidence="2 3">
    <name type="scientific">Nostoc flagelliforme CCNUN1</name>
    <dbReference type="NCBI Taxonomy" id="2038116"/>
    <lineage>
        <taxon>Bacteria</taxon>
        <taxon>Bacillati</taxon>
        <taxon>Cyanobacteriota</taxon>
        <taxon>Cyanophyceae</taxon>
        <taxon>Nostocales</taxon>
        <taxon>Nostocaceae</taxon>
        <taxon>Nostoc</taxon>
    </lineage>
</organism>
<feature type="region of interest" description="Disordered" evidence="1">
    <location>
        <begin position="1"/>
        <end position="20"/>
    </location>
</feature>
<accession>A0A2K8SNG8</accession>
<evidence type="ECO:0000256" key="1">
    <source>
        <dbReference type="SAM" id="MobiDB-lite"/>
    </source>
</evidence>
<gene>
    <name evidence="2" type="ORF">COO91_02886</name>
</gene>
<keyword evidence="3" id="KW-1185">Reference proteome</keyword>
<name>A0A2K8SNG8_9NOSO</name>
<dbReference type="KEGG" id="nfl:COO91_02886"/>
<protein>
    <submittedName>
        <fullName evidence="2">Uncharacterized protein</fullName>
    </submittedName>
</protein>
<dbReference type="Proteomes" id="UP000232003">
    <property type="component" value="Chromosome"/>
</dbReference>